<proteinExistence type="predicted"/>
<evidence type="ECO:0000313" key="2">
    <source>
        <dbReference type="EMBL" id="DAD70153.1"/>
    </source>
</evidence>
<keyword evidence="1" id="KW-1133">Transmembrane helix</keyword>
<protein>
    <submittedName>
        <fullName evidence="2">Uncharacterized protein</fullName>
    </submittedName>
</protein>
<sequence>MIMRLYIFCASSSLACFSNIAVTTYLFMLIPAFSAHIRILSLLTMSFFCSLIVMVSVALSLYFLFDANFFILVFGMTHL</sequence>
<keyword evidence="1" id="KW-0812">Transmembrane</keyword>
<reference evidence="2" key="1">
    <citation type="journal article" date="2021" name="Proc. Natl. Acad. Sci. U.S.A.">
        <title>A Catalog of Tens of Thousands of Viruses from Human Metagenomes Reveals Hidden Associations with Chronic Diseases.</title>
        <authorList>
            <person name="Tisza M.J."/>
            <person name="Buck C.B."/>
        </authorList>
    </citation>
    <scope>NUCLEOTIDE SEQUENCE</scope>
    <source>
        <strain evidence="2">Ct3o911</strain>
    </source>
</reference>
<accession>A0A8S5LJQ2</accession>
<name>A0A8S5LJQ2_9CAUD</name>
<feature type="transmembrane region" description="Helical" evidence="1">
    <location>
        <begin position="6"/>
        <end position="27"/>
    </location>
</feature>
<organism evidence="2">
    <name type="scientific">Siphoviridae sp. ct3o911</name>
    <dbReference type="NCBI Taxonomy" id="2827560"/>
    <lineage>
        <taxon>Viruses</taxon>
        <taxon>Duplodnaviria</taxon>
        <taxon>Heunggongvirae</taxon>
        <taxon>Uroviricota</taxon>
        <taxon>Caudoviricetes</taxon>
    </lineage>
</organism>
<keyword evidence="1" id="KW-0472">Membrane</keyword>
<evidence type="ECO:0000256" key="1">
    <source>
        <dbReference type="SAM" id="Phobius"/>
    </source>
</evidence>
<dbReference type="EMBL" id="BK015861">
    <property type="protein sequence ID" value="DAD70153.1"/>
    <property type="molecule type" value="Genomic_DNA"/>
</dbReference>
<feature type="transmembrane region" description="Helical" evidence="1">
    <location>
        <begin position="39"/>
        <end position="65"/>
    </location>
</feature>
<dbReference type="PROSITE" id="PS51257">
    <property type="entry name" value="PROKAR_LIPOPROTEIN"/>
    <property type="match status" value="1"/>
</dbReference>